<feature type="transmembrane region" description="Helical" evidence="6">
    <location>
        <begin position="591"/>
        <end position="609"/>
    </location>
</feature>
<feature type="transmembrane region" description="Helical" evidence="6">
    <location>
        <begin position="644"/>
        <end position="663"/>
    </location>
</feature>
<dbReference type="CDD" id="cd01115">
    <property type="entry name" value="SLC13_permease"/>
    <property type="match status" value="1"/>
</dbReference>
<sequence>MKFSHTLQFNTVPEWQPYYIAYSQLKKIIYQLEKDLFTVQKTQSNSGSECQPLIDNTTKANNTFMPALDKELRKILDFYSKKEAELYTELEKLNTKVTQLDFAFVQIDSTKLTNSSNQNDQDLGEISEEPEEFPKESQSEETKKFRSNSLTSSHRPRKESLSIYRPTSLHDPAIFPKWGAQTTLMLTKDSIDSFVQLSELKNYVNLNYTGFSKILKKYDKVTGVSMSQLYLTQTVKASYPYLEPTTERLQEKIDQAQFIYAKLREIDEQTAFEELRSHLKEHVVWERNTVWRDMIGMERRANGLAVQQNYAPASTGYGAVDKVPIISTKTIYANFKTILLSALCIGVFIGILIWRPFGDRHVDHCFALLIFASLLWATEVIPLFVTAIMIPGLLVCLGIMRDPITNDPLTAPQATQAVFASMFSPVIMLLLGGFSLAAALSKHHIAKSLASMVLSKAGTTPSNVVLANMIVATFASMWISNVAAPVLCFSLIQPILRTLPSKSPYANCLIIGIALASNIGGMASPISSPQNIIAIGNMSPKPSWIEWFAITIPVCVVGILIVWALLLVIYRPNQHSNTINHVRYNSEPFNTTQYFVCFITILTIILWCLESQIENLVGDMGVIAILPLVAFFGFGILSKDDFNNFLWTVIILAMGGIALGKGVKSSGLLLILSNYVKQLVSHLSLYGILCVFCIFVLVSTTFISHTVGALIVLPIVAEVGSSLPDPHPKLLVMAGALMCSCAMGLPVSGFPNMNAIMMEDEMGVRYLSVMDFIKAGVPSSFLLYLVVISLGYVIMMLLGY</sequence>
<dbReference type="Pfam" id="PF00939">
    <property type="entry name" value="Na_sulph_symp"/>
    <property type="match status" value="1"/>
</dbReference>
<reference evidence="8 9" key="1">
    <citation type="journal article" date="2015" name="Genome Biol. Evol.">
        <title>Phylogenomic analyses indicate that early fungi evolved digesting cell walls of algal ancestors of land plants.</title>
        <authorList>
            <person name="Chang Y."/>
            <person name="Wang S."/>
            <person name="Sekimoto S."/>
            <person name="Aerts A.L."/>
            <person name="Choi C."/>
            <person name="Clum A."/>
            <person name="LaButti K.M."/>
            <person name="Lindquist E.A."/>
            <person name="Yee Ngan C."/>
            <person name="Ohm R.A."/>
            <person name="Salamov A.A."/>
            <person name="Grigoriev I.V."/>
            <person name="Spatafora J.W."/>
            <person name="Berbee M.L."/>
        </authorList>
    </citation>
    <scope>NUCLEOTIDE SEQUENCE [LARGE SCALE GENOMIC DNA]</scope>
    <source>
        <strain evidence="8 9">NRRL 28638</strain>
    </source>
</reference>
<comment type="subcellular location">
    <subcellularLocation>
        <location evidence="1">Membrane</location>
        <topology evidence="1">Multi-pass membrane protein</topology>
    </subcellularLocation>
</comment>
<accession>A0A137PAL2</accession>
<feature type="transmembrane region" description="Helical" evidence="6">
    <location>
        <begin position="547"/>
        <end position="571"/>
    </location>
</feature>
<dbReference type="GO" id="GO:0006797">
    <property type="term" value="P:polyphosphate metabolic process"/>
    <property type="evidence" value="ECO:0007669"/>
    <property type="project" value="TreeGrafter"/>
</dbReference>
<keyword evidence="4 6" id="KW-0472">Membrane</keyword>
<feature type="transmembrane region" description="Helical" evidence="6">
    <location>
        <begin position="729"/>
        <end position="751"/>
    </location>
</feature>
<feature type="transmembrane region" description="Helical" evidence="6">
    <location>
        <begin position="616"/>
        <end position="638"/>
    </location>
</feature>
<evidence type="ECO:0000256" key="2">
    <source>
        <dbReference type="ARBA" id="ARBA00022692"/>
    </source>
</evidence>
<organism evidence="8 9">
    <name type="scientific">Conidiobolus coronatus (strain ATCC 28846 / CBS 209.66 / NRRL 28638)</name>
    <name type="common">Delacroixia coronata</name>
    <dbReference type="NCBI Taxonomy" id="796925"/>
    <lineage>
        <taxon>Eukaryota</taxon>
        <taxon>Fungi</taxon>
        <taxon>Fungi incertae sedis</taxon>
        <taxon>Zoopagomycota</taxon>
        <taxon>Entomophthoromycotina</taxon>
        <taxon>Entomophthoromycetes</taxon>
        <taxon>Entomophthorales</taxon>
        <taxon>Ancylistaceae</taxon>
        <taxon>Conidiobolus</taxon>
    </lineage>
</organism>
<proteinExistence type="predicted"/>
<dbReference type="PROSITE" id="PS51382">
    <property type="entry name" value="SPX"/>
    <property type="match status" value="1"/>
</dbReference>
<feature type="transmembrane region" description="Helical" evidence="6">
    <location>
        <begin position="684"/>
        <end position="717"/>
    </location>
</feature>
<dbReference type="STRING" id="796925.A0A137PAL2"/>
<feature type="transmembrane region" description="Helical" evidence="6">
    <location>
        <begin position="462"/>
        <end position="492"/>
    </location>
</feature>
<evidence type="ECO:0000313" key="8">
    <source>
        <dbReference type="EMBL" id="KXN71971.1"/>
    </source>
</evidence>
<evidence type="ECO:0000256" key="1">
    <source>
        <dbReference type="ARBA" id="ARBA00004141"/>
    </source>
</evidence>
<dbReference type="EMBL" id="KQ964463">
    <property type="protein sequence ID" value="KXN71971.1"/>
    <property type="molecule type" value="Genomic_DNA"/>
</dbReference>
<dbReference type="NCBIfam" id="TIGR00785">
    <property type="entry name" value="dass"/>
    <property type="match status" value="1"/>
</dbReference>
<evidence type="ECO:0000256" key="5">
    <source>
        <dbReference type="SAM" id="MobiDB-lite"/>
    </source>
</evidence>
<dbReference type="Pfam" id="PF03105">
    <property type="entry name" value="SPX"/>
    <property type="match status" value="1"/>
</dbReference>
<dbReference type="PANTHER" id="PTHR10283:SF92">
    <property type="entry name" value="LOW-AFFINITY PHOSPHATE TRANSPORTER PHO91"/>
    <property type="match status" value="1"/>
</dbReference>
<protein>
    <submittedName>
        <fullName evidence="8">SPX-domain-containing protein</fullName>
    </submittedName>
</protein>
<feature type="transmembrane region" description="Helical" evidence="6">
    <location>
        <begin position="772"/>
        <end position="798"/>
    </location>
</feature>
<dbReference type="OMA" id="GYGLMYI"/>
<evidence type="ECO:0000259" key="7">
    <source>
        <dbReference type="PROSITE" id="PS51382"/>
    </source>
</evidence>
<dbReference type="Proteomes" id="UP000070444">
    <property type="component" value="Unassembled WGS sequence"/>
</dbReference>
<keyword evidence="2 6" id="KW-0812">Transmembrane</keyword>
<dbReference type="InterPro" id="IPR001898">
    <property type="entry name" value="SLC13A/DASS"/>
</dbReference>
<dbReference type="PANTHER" id="PTHR10283">
    <property type="entry name" value="SOLUTE CARRIER FAMILY 13 MEMBER"/>
    <property type="match status" value="1"/>
</dbReference>
<keyword evidence="9" id="KW-1185">Reference proteome</keyword>
<feature type="compositionally biased region" description="Basic and acidic residues" evidence="5">
    <location>
        <begin position="132"/>
        <end position="144"/>
    </location>
</feature>
<feature type="domain" description="SPX" evidence="7">
    <location>
        <begin position="1"/>
        <end position="232"/>
    </location>
</feature>
<feature type="transmembrane region" description="Helical" evidence="6">
    <location>
        <begin position="414"/>
        <end position="441"/>
    </location>
</feature>
<dbReference type="AlphaFoldDB" id="A0A137PAL2"/>
<dbReference type="GO" id="GO:0005315">
    <property type="term" value="F:phosphate transmembrane transporter activity"/>
    <property type="evidence" value="ECO:0007669"/>
    <property type="project" value="TreeGrafter"/>
</dbReference>
<dbReference type="OrthoDB" id="10260443at2759"/>
<evidence type="ECO:0000256" key="6">
    <source>
        <dbReference type="SAM" id="Phobius"/>
    </source>
</evidence>
<name>A0A137PAL2_CONC2</name>
<dbReference type="CDD" id="cd14478">
    <property type="entry name" value="SPX_PHO87_PHO90_like"/>
    <property type="match status" value="1"/>
</dbReference>
<feature type="transmembrane region" description="Helical" evidence="6">
    <location>
        <begin position="504"/>
        <end position="526"/>
    </location>
</feature>
<keyword evidence="3 6" id="KW-1133">Transmembrane helix</keyword>
<feature type="compositionally biased region" description="Acidic residues" evidence="5">
    <location>
        <begin position="122"/>
        <end position="131"/>
    </location>
</feature>
<feature type="region of interest" description="Disordered" evidence="5">
    <location>
        <begin position="113"/>
        <end position="163"/>
    </location>
</feature>
<gene>
    <name evidence="8" type="ORF">CONCODRAFT_48206</name>
</gene>
<evidence type="ECO:0000256" key="4">
    <source>
        <dbReference type="ARBA" id="ARBA00023136"/>
    </source>
</evidence>
<feature type="transmembrane region" description="Helical" evidence="6">
    <location>
        <begin position="366"/>
        <end position="394"/>
    </location>
</feature>
<dbReference type="GO" id="GO:0006817">
    <property type="term" value="P:phosphate ion transport"/>
    <property type="evidence" value="ECO:0007669"/>
    <property type="project" value="TreeGrafter"/>
</dbReference>
<feature type="transmembrane region" description="Helical" evidence="6">
    <location>
        <begin position="331"/>
        <end position="354"/>
    </location>
</feature>
<evidence type="ECO:0000313" key="9">
    <source>
        <dbReference type="Proteomes" id="UP000070444"/>
    </source>
</evidence>
<dbReference type="GO" id="GO:0005886">
    <property type="term" value="C:plasma membrane"/>
    <property type="evidence" value="ECO:0007669"/>
    <property type="project" value="TreeGrafter"/>
</dbReference>
<evidence type="ECO:0000256" key="3">
    <source>
        <dbReference type="ARBA" id="ARBA00022989"/>
    </source>
</evidence>
<dbReference type="InterPro" id="IPR004331">
    <property type="entry name" value="SPX_dom"/>
</dbReference>